<dbReference type="InterPro" id="IPR041468">
    <property type="entry name" value="HTH_ParB/Spo0J"/>
</dbReference>
<evidence type="ECO:0000259" key="5">
    <source>
        <dbReference type="SMART" id="SM00470"/>
    </source>
</evidence>
<evidence type="ECO:0000256" key="3">
    <source>
        <dbReference type="ARBA" id="ARBA00022829"/>
    </source>
</evidence>
<dbReference type="Gene3D" id="1.10.10.2830">
    <property type="match status" value="1"/>
</dbReference>
<dbReference type="InterPro" id="IPR003115">
    <property type="entry name" value="ParB_N"/>
</dbReference>
<feature type="domain" description="ParB-like N-terminal" evidence="5">
    <location>
        <begin position="28"/>
        <end position="117"/>
    </location>
</feature>
<dbReference type="FunFam" id="3.90.1530.30:FF:000001">
    <property type="entry name" value="Chromosome partitioning protein ParB"/>
    <property type="match status" value="1"/>
</dbReference>
<dbReference type="GO" id="GO:0045881">
    <property type="term" value="P:positive regulation of sporulation resulting in formation of a cellular spore"/>
    <property type="evidence" value="ECO:0007669"/>
    <property type="project" value="TreeGrafter"/>
</dbReference>
<sequence length="285" mass="31590">MAAKKRGLGKGLDAIFAENDTGDRNAAVSLKISEIEPNRAQPRKDFNEEALAELADSISQHGVLQPLLVRPIVGGYQIVAGERRWRAARMAGISEVPAVIREMTDSEVMQLALIENLQREDLNPIEEAQGYQSLMENYGLTQEEVSKTVGKSRPTVANALRLLNLPKEILDMVHSGKLSAGHARTLLSFSNPSEMLKAAKLAAEQGISVRELEKLAKKANERLKQAEPEPKAKKKPRYFSEVELALNEHLGRKVQVSGTKKRGVLQIEFYGEEDLSELVKLFNNN</sequence>
<proteinExistence type="inferred from homology"/>
<evidence type="ECO:0000313" key="7">
    <source>
        <dbReference type="Proteomes" id="UP000297714"/>
    </source>
</evidence>
<dbReference type="SUPFAM" id="SSF110849">
    <property type="entry name" value="ParB/Sulfiredoxin"/>
    <property type="match status" value="1"/>
</dbReference>
<evidence type="ECO:0000313" key="6">
    <source>
        <dbReference type="EMBL" id="TGJ76879.1"/>
    </source>
</evidence>
<comment type="similarity">
    <text evidence="2">Belongs to the ParB family.</text>
</comment>
<dbReference type="Pfam" id="PF02195">
    <property type="entry name" value="ParB_N"/>
    <property type="match status" value="1"/>
</dbReference>
<dbReference type="FunFam" id="1.10.10.2830:FF:000001">
    <property type="entry name" value="Chromosome partitioning protein ParB"/>
    <property type="match status" value="1"/>
</dbReference>
<evidence type="ECO:0000256" key="2">
    <source>
        <dbReference type="ARBA" id="ARBA00006295"/>
    </source>
</evidence>
<organism evidence="6 7">
    <name type="scientific">Caproiciproducens galactitolivorans</name>
    <dbReference type="NCBI Taxonomy" id="642589"/>
    <lineage>
        <taxon>Bacteria</taxon>
        <taxon>Bacillati</taxon>
        <taxon>Bacillota</taxon>
        <taxon>Clostridia</taxon>
        <taxon>Eubacteriales</taxon>
        <taxon>Acutalibacteraceae</taxon>
        <taxon>Caproiciproducens</taxon>
    </lineage>
</organism>
<dbReference type="CDD" id="cd16393">
    <property type="entry name" value="SPO0J_N"/>
    <property type="match status" value="1"/>
</dbReference>
<dbReference type="Pfam" id="PF17762">
    <property type="entry name" value="HTH_ParB"/>
    <property type="match status" value="1"/>
</dbReference>
<comment type="subcellular location">
    <subcellularLocation>
        <location evidence="1">Cytoplasm</location>
        <location evidence="1">Nucleoid</location>
    </subcellularLocation>
</comment>
<dbReference type="EMBL" id="SRMQ01000003">
    <property type="protein sequence ID" value="TGJ76879.1"/>
    <property type="molecule type" value="Genomic_DNA"/>
</dbReference>
<evidence type="ECO:0000256" key="1">
    <source>
        <dbReference type="ARBA" id="ARBA00004453"/>
    </source>
</evidence>
<keyword evidence="4" id="KW-0238">DNA-binding</keyword>
<dbReference type="InterPro" id="IPR036086">
    <property type="entry name" value="ParB/Sulfiredoxin_sf"/>
</dbReference>
<dbReference type="PANTHER" id="PTHR33375">
    <property type="entry name" value="CHROMOSOME-PARTITIONING PROTEIN PARB-RELATED"/>
    <property type="match status" value="1"/>
</dbReference>
<accession>A0A4Z0XZ57</accession>
<dbReference type="Proteomes" id="UP000297714">
    <property type="component" value="Unassembled WGS sequence"/>
</dbReference>
<gene>
    <name evidence="6" type="primary">spo0C_1</name>
    <name evidence="6" type="ORF">CAGA_09520</name>
</gene>
<dbReference type="AlphaFoldDB" id="A0A4Z0XZ57"/>
<dbReference type="InterPro" id="IPR050336">
    <property type="entry name" value="Chromosome_partition/occlusion"/>
</dbReference>
<dbReference type="GO" id="GO:0003677">
    <property type="term" value="F:DNA binding"/>
    <property type="evidence" value="ECO:0007669"/>
    <property type="project" value="UniProtKB-KW"/>
</dbReference>
<keyword evidence="7" id="KW-1185">Reference proteome</keyword>
<dbReference type="OrthoDB" id="9802051at2"/>
<dbReference type="NCBIfam" id="TIGR00180">
    <property type="entry name" value="parB_part"/>
    <property type="match status" value="1"/>
</dbReference>
<dbReference type="SMART" id="SM00470">
    <property type="entry name" value="ParB"/>
    <property type="match status" value="1"/>
</dbReference>
<dbReference type="GO" id="GO:0007059">
    <property type="term" value="P:chromosome segregation"/>
    <property type="evidence" value="ECO:0007669"/>
    <property type="project" value="UniProtKB-KW"/>
</dbReference>
<evidence type="ECO:0000256" key="4">
    <source>
        <dbReference type="ARBA" id="ARBA00023125"/>
    </source>
</evidence>
<dbReference type="PANTHER" id="PTHR33375:SF1">
    <property type="entry name" value="CHROMOSOME-PARTITIONING PROTEIN PARB-RELATED"/>
    <property type="match status" value="1"/>
</dbReference>
<name>A0A4Z0XZ57_9FIRM</name>
<dbReference type="InterPro" id="IPR004437">
    <property type="entry name" value="ParB/RepB/Spo0J"/>
</dbReference>
<dbReference type="Gene3D" id="3.90.1530.30">
    <property type="match status" value="1"/>
</dbReference>
<dbReference type="RefSeq" id="WP_135658315.1">
    <property type="nucleotide sequence ID" value="NZ_JAJUFJ010000007.1"/>
</dbReference>
<comment type="caution">
    <text evidence="6">The sequence shown here is derived from an EMBL/GenBank/DDBJ whole genome shotgun (WGS) entry which is preliminary data.</text>
</comment>
<keyword evidence="3" id="KW-0159">Chromosome partition</keyword>
<dbReference type="SUPFAM" id="SSF109709">
    <property type="entry name" value="KorB DNA-binding domain-like"/>
    <property type="match status" value="1"/>
</dbReference>
<reference evidence="6 7" key="1">
    <citation type="submission" date="2019-04" db="EMBL/GenBank/DDBJ databases">
        <authorList>
            <person name="Poehlein A."/>
            <person name="Bengelsdorf F.R."/>
            <person name="Duerre P."/>
            <person name="Daniel R."/>
        </authorList>
    </citation>
    <scope>NUCLEOTIDE SEQUENCE [LARGE SCALE GENOMIC DNA]</scope>
    <source>
        <strain evidence="6 7">BS-1</strain>
    </source>
</reference>
<dbReference type="GO" id="GO:0005694">
    <property type="term" value="C:chromosome"/>
    <property type="evidence" value="ECO:0007669"/>
    <property type="project" value="TreeGrafter"/>
</dbReference>
<protein>
    <submittedName>
        <fullName evidence="6">Chromosome-partitioning protein Spo0J</fullName>
    </submittedName>
</protein>
<dbReference type="GO" id="GO:0009295">
    <property type="term" value="C:nucleoid"/>
    <property type="evidence" value="ECO:0007669"/>
    <property type="project" value="UniProtKB-SubCell"/>
</dbReference>